<feature type="domain" description="Sdz-33 F-box" evidence="1">
    <location>
        <begin position="82"/>
        <end position="137"/>
    </location>
</feature>
<organism evidence="2 3">
    <name type="scientific">Caenorhabditis briggsae</name>
    <dbReference type="NCBI Taxonomy" id="6238"/>
    <lineage>
        <taxon>Eukaryota</taxon>
        <taxon>Metazoa</taxon>
        <taxon>Ecdysozoa</taxon>
        <taxon>Nematoda</taxon>
        <taxon>Chromadorea</taxon>
        <taxon>Rhabditida</taxon>
        <taxon>Rhabditina</taxon>
        <taxon>Rhabditomorpha</taxon>
        <taxon>Rhabditoidea</taxon>
        <taxon>Rhabditidae</taxon>
        <taxon>Peloderinae</taxon>
        <taxon>Caenorhabditis</taxon>
    </lineage>
</organism>
<dbReference type="Proteomes" id="UP000827892">
    <property type="component" value="Chromosome IV"/>
</dbReference>
<dbReference type="Pfam" id="PF07735">
    <property type="entry name" value="FBA_2"/>
    <property type="match status" value="1"/>
</dbReference>
<dbReference type="PANTHER" id="PTHR21503">
    <property type="entry name" value="F-BOX-CONTAINING HYPOTHETICAL PROTEIN C.ELEGANS"/>
    <property type="match status" value="1"/>
</dbReference>
<sequence>MVEHICEVFRSPICDFHIFDKSFIERIINFQPTIRNVLIPNYVVLSIEILDRILKNIKVTENFYLGAIETDEKYTEPIPSRSITIVDSFWITLPAILNGTNSIIDLYHSIFTPNDLNTILKQWQMGIKLRNLEFLVIHISTMLDWDGFNDEVLEDLNPTESDENDGRPTKVEIDDESTYTLKEDEEYVNLIRSDGMIGSVFYGYAGNEGEKNLIEFMLQVWRRQT</sequence>
<dbReference type="InterPro" id="IPR012885">
    <property type="entry name" value="F-box_Sdz-33"/>
</dbReference>
<evidence type="ECO:0000313" key="3">
    <source>
        <dbReference type="Proteomes" id="UP000827892"/>
    </source>
</evidence>
<name>A0AAE9A8I0_CAEBR</name>
<evidence type="ECO:0000259" key="1">
    <source>
        <dbReference type="Pfam" id="PF07735"/>
    </source>
</evidence>
<dbReference type="EMBL" id="CP090894">
    <property type="protein sequence ID" value="ULT93331.1"/>
    <property type="molecule type" value="Genomic_DNA"/>
</dbReference>
<gene>
    <name evidence="2" type="ORF">L3Y34_003070</name>
</gene>
<dbReference type="PANTHER" id="PTHR21503:SF8">
    <property type="entry name" value="F-BOX ASSOCIATED DOMAIN-CONTAINING PROTEIN-RELATED"/>
    <property type="match status" value="1"/>
</dbReference>
<accession>A0AAE9A8I0</accession>
<evidence type="ECO:0000313" key="2">
    <source>
        <dbReference type="EMBL" id="ULT93331.1"/>
    </source>
</evidence>
<dbReference type="AlphaFoldDB" id="A0AAE9A8I0"/>
<proteinExistence type="predicted"/>
<protein>
    <recommendedName>
        <fullName evidence="1">Sdz-33 F-box domain-containing protein</fullName>
    </recommendedName>
</protein>
<reference evidence="2 3" key="1">
    <citation type="submission" date="2022-05" db="EMBL/GenBank/DDBJ databases">
        <title>Chromosome-level reference genomes for two strains of Caenorhabditis briggsae: an improved platform for comparative genomics.</title>
        <authorList>
            <person name="Stevens L."/>
            <person name="Andersen E.C."/>
        </authorList>
    </citation>
    <scope>NUCLEOTIDE SEQUENCE [LARGE SCALE GENOMIC DNA]</scope>
    <source>
        <strain evidence="2">QX1410_ONT</strain>
        <tissue evidence="2">Whole-organism</tissue>
    </source>
</reference>